<dbReference type="EMBL" id="WOWS01000005">
    <property type="protein sequence ID" value="MUU79443.1"/>
    <property type="molecule type" value="Genomic_DNA"/>
</dbReference>
<comment type="caution">
    <text evidence="1">The sequence shown here is derived from an EMBL/GenBank/DDBJ whole genome shotgun (WGS) entry which is preliminary data.</text>
</comment>
<reference evidence="1 2" key="1">
    <citation type="submission" date="2019-12" db="EMBL/GenBank/DDBJ databases">
        <authorList>
            <person name="Li J."/>
        </authorList>
    </citation>
    <scope>NUCLEOTIDE SEQUENCE [LARGE SCALE GENOMIC DNA]</scope>
    <source>
        <strain evidence="1 2">HL2-2</strain>
    </source>
</reference>
<proteinExistence type="predicted"/>
<dbReference type="InterPro" id="IPR023614">
    <property type="entry name" value="Porin_dom_sf"/>
</dbReference>
<evidence type="ECO:0000313" key="2">
    <source>
        <dbReference type="Proteomes" id="UP000478208"/>
    </source>
</evidence>
<protein>
    <submittedName>
        <fullName evidence="1">Outer membrane beta-barrel protein</fullName>
    </submittedName>
</protein>
<evidence type="ECO:0000313" key="1">
    <source>
        <dbReference type="EMBL" id="MUU79443.1"/>
    </source>
</evidence>
<dbReference type="SUPFAM" id="SSF56935">
    <property type="entry name" value="Porins"/>
    <property type="match status" value="1"/>
</dbReference>
<name>A0A6L6UB26_9FLAO</name>
<keyword evidence="2" id="KW-1185">Reference proteome</keyword>
<dbReference type="Proteomes" id="UP000478208">
    <property type="component" value="Unassembled WGS sequence"/>
</dbReference>
<dbReference type="Gene3D" id="2.40.160.10">
    <property type="entry name" value="Porin"/>
    <property type="match status" value="1"/>
</dbReference>
<sequence length="237" mass="26878">MCLIINLILTISMFRISLCFLFLTVNIQAQNINLSESITDNDTIVGYTNQRSMTYSFNLLHPGITNSSAIGSASEDKLGFNIGAQIFLYKHFYLGAYTGTLYLDVKDKALVGNYERSTVTHSYLQLGYEFPISQKIRLDLNFVPWGDSRYKNILELSNNAKQIDRASITMFGAGFSYSFSKSLDVFVSYSYRSDESRIQTASQIQGDFNTINYNTLGIGIRFFGGKKDLFTEFKSYF</sequence>
<dbReference type="AlphaFoldDB" id="A0A6L6UB26"/>
<gene>
    <name evidence="1" type="ORF">GN138_13385</name>
</gene>
<accession>A0A6L6UB26</accession>
<organism evidence="1 2">
    <name type="scientific">Winogradskyella endarachnes</name>
    <dbReference type="NCBI Taxonomy" id="2681965"/>
    <lineage>
        <taxon>Bacteria</taxon>
        <taxon>Pseudomonadati</taxon>
        <taxon>Bacteroidota</taxon>
        <taxon>Flavobacteriia</taxon>
        <taxon>Flavobacteriales</taxon>
        <taxon>Flavobacteriaceae</taxon>
        <taxon>Winogradskyella</taxon>
    </lineage>
</organism>